<sequence length="549" mass="61873">MIARIPEPIVALVLNDGASSDSQLAIYSQVCKTWRKAAVDTVVQHAMNGILAVVNPTRRLGSSRGGECSPVQDLLLTDMAKMLVLRRMENSRKQNDDNINVNQHPNKQGRFCLAWFAPSGIQMTNILLEDEDSMEWSDELGRLATPIVQCCHEWRGYRSPLEVLRPFGYDEKFVSEVFIAALKEATERGLLSKSKSEWHDTASPATGQQSAGASYDHHLPTFAVRGATLARPEGHCLCLDKEYIRHFNRYSQEETARCRSQILSRKHRMPVTIDEVTTRFKSRIVDLLPTVVVQGDGDDDDHQRCGVQFLSAEQSHATRLITPFFQCGGVEGPVTMFLVVDSDKEGCWVSGRNSRFEVGHRFTSHGEAHTVTLVGNHDDNCCSSDDDDEDDDDYDVDKPFQCLCQFQSDDPFRPKHLSEEFPSEDRIYRGCTSAGRSKVSCYCVVFDGKESMIRIDSMEETQRRVSRVSNFSHDIRYDPERNGIFVGSGVLNGLSLGADHQFDHSLSNDIYGSDTVLYELAVFSGRMNIEDIQKMEHHMMKKHGIVCQK</sequence>
<dbReference type="EMBL" id="JALLBG020000214">
    <property type="protein sequence ID" value="KAL3759043.1"/>
    <property type="molecule type" value="Genomic_DNA"/>
</dbReference>
<evidence type="ECO:0008006" key="4">
    <source>
        <dbReference type="Google" id="ProtNLM"/>
    </source>
</evidence>
<name>A0ABD3M5N5_9STRA</name>
<gene>
    <name evidence="2" type="ORF">ACHAWU_008652</name>
</gene>
<comment type="caution">
    <text evidence="2">The sequence shown here is derived from an EMBL/GenBank/DDBJ whole genome shotgun (WGS) entry which is preliminary data.</text>
</comment>
<dbReference type="Proteomes" id="UP001530293">
    <property type="component" value="Unassembled WGS sequence"/>
</dbReference>
<evidence type="ECO:0000313" key="3">
    <source>
        <dbReference type="Proteomes" id="UP001530293"/>
    </source>
</evidence>
<evidence type="ECO:0000313" key="2">
    <source>
        <dbReference type="EMBL" id="KAL3759043.1"/>
    </source>
</evidence>
<organism evidence="2 3">
    <name type="scientific">Discostella pseudostelligera</name>
    <dbReference type="NCBI Taxonomy" id="259834"/>
    <lineage>
        <taxon>Eukaryota</taxon>
        <taxon>Sar</taxon>
        <taxon>Stramenopiles</taxon>
        <taxon>Ochrophyta</taxon>
        <taxon>Bacillariophyta</taxon>
        <taxon>Coscinodiscophyceae</taxon>
        <taxon>Thalassiosirophycidae</taxon>
        <taxon>Stephanodiscales</taxon>
        <taxon>Stephanodiscaceae</taxon>
        <taxon>Discostella</taxon>
    </lineage>
</organism>
<keyword evidence="3" id="KW-1185">Reference proteome</keyword>
<proteinExistence type="predicted"/>
<evidence type="ECO:0000256" key="1">
    <source>
        <dbReference type="SAM" id="MobiDB-lite"/>
    </source>
</evidence>
<feature type="region of interest" description="Disordered" evidence="1">
    <location>
        <begin position="193"/>
        <end position="212"/>
    </location>
</feature>
<accession>A0ABD3M5N5</accession>
<reference evidence="2 3" key="1">
    <citation type="submission" date="2024-10" db="EMBL/GenBank/DDBJ databases">
        <title>Updated reference genomes for cyclostephanoid diatoms.</title>
        <authorList>
            <person name="Roberts W.R."/>
            <person name="Alverson A.J."/>
        </authorList>
    </citation>
    <scope>NUCLEOTIDE SEQUENCE [LARGE SCALE GENOMIC DNA]</scope>
    <source>
        <strain evidence="2 3">AJA232-27</strain>
    </source>
</reference>
<protein>
    <recommendedName>
        <fullName evidence="4">F-box domain-containing protein</fullName>
    </recommendedName>
</protein>
<feature type="compositionally biased region" description="Polar residues" evidence="1">
    <location>
        <begin position="203"/>
        <end position="212"/>
    </location>
</feature>
<dbReference type="AlphaFoldDB" id="A0ABD3M5N5"/>